<dbReference type="InterPro" id="IPR012795">
    <property type="entry name" value="tRNA_Ile_lys_synt_N"/>
</dbReference>
<dbReference type="GO" id="GO:0032267">
    <property type="term" value="F:tRNA(Ile)-lysidine synthase activity"/>
    <property type="evidence" value="ECO:0007669"/>
    <property type="project" value="UniProtKB-EC"/>
</dbReference>
<keyword evidence="3 8" id="KW-0436">Ligase</keyword>
<organism evidence="10 11">
    <name type="scientific">Winogradskyella litorisediminis</name>
    <dbReference type="NCBI Taxonomy" id="1156618"/>
    <lineage>
        <taxon>Bacteria</taxon>
        <taxon>Pseudomonadati</taxon>
        <taxon>Bacteroidota</taxon>
        <taxon>Flavobacteriia</taxon>
        <taxon>Flavobacteriales</taxon>
        <taxon>Flavobacteriaceae</taxon>
        <taxon>Winogradskyella</taxon>
    </lineage>
</organism>
<comment type="subcellular location">
    <subcellularLocation>
        <location evidence="1 8">Cytoplasm</location>
    </subcellularLocation>
</comment>
<comment type="catalytic activity">
    <reaction evidence="7 8">
        <text>cytidine(34) in tRNA(Ile2) + L-lysine + ATP = lysidine(34) in tRNA(Ile2) + AMP + diphosphate + H(+)</text>
        <dbReference type="Rhea" id="RHEA:43744"/>
        <dbReference type="Rhea" id="RHEA-COMP:10625"/>
        <dbReference type="Rhea" id="RHEA-COMP:10670"/>
        <dbReference type="ChEBI" id="CHEBI:15378"/>
        <dbReference type="ChEBI" id="CHEBI:30616"/>
        <dbReference type="ChEBI" id="CHEBI:32551"/>
        <dbReference type="ChEBI" id="CHEBI:33019"/>
        <dbReference type="ChEBI" id="CHEBI:82748"/>
        <dbReference type="ChEBI" id="CHEBI:83665"/>
        <dbReference type="ChEBI" id="CHEBI:456215"/>
        <dbReference type="EC" id="6.3.4.19"/>
    </reaction>
</comment>
<accession>A0ABW3NBE7</accession>
<evidence type="ECO:0000256" key="3">
    <source>
        <dbReference type="ARBA" id="ARBA00022598"/>
    </source>
</evidence>
<protein>
    <recommendedName>
        <fullName evidence="8">tRNA(Ile)-lysidine synthase</fullName>
        <ecNumber evidence="8">6.3.4.19</ecNumber>
    </recommendedName>
    <alternativeName>
        <fullName evidence="8">tRNA(Ile)-2-lysyl-cytidine synthase</fullName>
    </alternativeName>
    <alternativeName>
        <fullName evidence="8">tRNA(Ile)-lysidine synthetase</fullName>
    </alternativeName>
</protein>
<dbReference type="Pfam" id="PF01171">
    <property type="entry name" value="ATP_bind_3"/>
    <property type="match status" value="1"/>
</dbReference>
<evidence type="ECO:0000256" key="5">
    <source>
        <dbReference type="ARBA" id="ARBA00022741"/>
    </source>
</evidence>
<keyword evidence="11" id="KW-1185">Reference proteome</keyword>
<keyword evidence="4 8" id="KW-0819">tRNA processing</keyword>
<evidence type="ECO:0000313" key="10">
    <source>
        <dbReference type="EMBL" id="MFD1064298.1"/>
    </source>
</evidence>
<proteinExistence type="inferred from homology"/>
<dbReference type="PANTHER" id="PTHR43033">
    <property type="entry name" value="TRNA(ILE)-LYSIDINE SYNTHASE-RELATED"/>
    <property type="match status" value="1"/>
</dbReference>
<comment type="similarity">
    <text evidence="8">Belongs to the tRNA(Ile)-lysidine synthase family.</text>
</comment>
<dbReference type="PANTHER" id="PTHR43033:SF1">
    <property type="entry name" value="TRNA(ILE)-LYSIDINE SYNTHASE-RELATED"/>
    <property type="match status" value="1"/>
</dbReference>
<dbReference type="InterPro" id="IPR011063">
    <property type="entry name" value="TilS/TtcA_N"/>
</dbReference>
<gene>
    <name evidence="8 10" type="primary">tilS</name>
    <name evidence="10" type="ORF">ACFQ1Q_13665</name>
</gene>
<evidence type="ECO:0000256" key="7">
    <source>
        <dbReference type="ARBA" id="ARBA00048539"/>
    </source>
</evidence>
<name>A0ABW3NBE7_9FLAO</name>
<evidence type="ECO:0000256" key="8">
    <source>
        <dbReference type="HAMAP-Rule" id="MF_01161"/>
    </source>
</evidence>
<dbReference type="InterPro" id="IPR012094">
    <property type="entry name" value="tRNA_Ile_lys_synt"/>
</dbReference>
<dbReference type="Gene3D" id="3.40.50.620">
    <property type="entry name" value="HUPs"/>
    <property type="match status" value="1"/>
</dbReference>
<evidence type="ECO:0000256" key="6">
    <source>
        <dbReference type="ARBA" id="ARBA00022840"/>
    </source>
</evidence>
<dbReference type="CDD" id="cd01992">
    <property type="entry name" value="TilS_N"/>
    <property type="match status" value="1"/>
</dbReference>
<dbReference type="InterPro" id="IPR014729">
    <property type="entry name" value="Rossmann-like_a/b/a_fold"/>
</dbReference>
<dbReference type="Pfam" id="PF11734">
    <property type="entry name" value="TilS_C"/>
    <property type="match status" value="1"/>
</dbReference>
<dbReference type="RefSeq" id="WP_386132633.1">
    <property type="nucleotide sequence ID" value="NZ_JBHTJL010000016.1"/>
</dbReference>
<keyword evidence="5 8" id="KW-0547">Nucleotide-binding</keyword>
<dbReference type="SUPFAM" id="SSF52402">
    <property type="entry name" value="Adenine nucleotide alpha hydrolases-like"/>
    <property type="match status" value="1"/>
</dbReference>
<reference evidence="11" key="1">
    <citation type="journal article" date="2019" name="Int. J. Syst. Evol. Microbiol.">
        <title>The Global Catalogue of Microorganisms (GCM) 10K type strain sequencing project: providing services to taxonomists for standard genome sequencing and annotation.</title>
        <authorList>
            <consortium name="The Broad Institute Genomics Platform"/>
            <consortium name="The Broad Institute Genome Sequencing Center for Infectious Disease"/>
            <person name="Wu L."/>
            <person name="Ma J."/>
        </authorList>
    </citation>
    <scope>NUCLEOTIDE SEQUENCE [LARGE SCALE GENOMIC DNA]</scope>
    <source>
        <strain evidence="11">CCUG 62215</strain>
    </source>
</reference>
<dbReference type="HAMAP" id="MF_01161">
    <property type="entry name" value="tRNA_Ile_lys_synt"/>
    <property type="match status" value="1"/>
</dbReference>
<evidence type="ECO:0000313" key="11">
    <source>
        <dbReference type="Proteomes" id="UP001597013"/>
    </source>
</evidence>
<sequence length="455" mass="52896">MLLGKFQKHINQELNFLKESRLIIAISGGIDSVVLAYLSKQLNFNFVLVHCNFLLRGKESDADEEFVIKLGEDINVEVFTQRFDTEAYARENKLSIQMAARELRYGWFNDLAEQLDFDYILTAHHADDNLETFLINFTRGTGLNGLIGIPMINGNIVRALLPFSRETIENYAKENDIKWRDDSSNSSRKYLRNKLRHELVPILKEINPQLLDSFQNTLENLKDTAYLKDDYINQFLYDSVVFANHRTTVYDISYFEKLKNPKAVLFEIFNQYGFTEWNDIVSLLSAETGKKVYSKTHRLIKDRDELILDEINTEAHSEILLSKEEVESGFSENYVGHFNFKHVEDIGEIAENIIYLDAGKLKFPLKLRLWNTDDVFYPLGLNGKKKVSKLLKDEKTPYLTKENTWVLTSNDKIVWVLGMRVDERFKVSNNTSHILKITLNMRINNGRKPITQIIP</sequence>
<dbReference type="Proteomes" id="UP001597013">
    <property type="component" value="Unassembled WGS sequence"/>
</dbReference>
<feature type="domain" description="Lysidine-tRNA(Ile) synthetase C-terminal" evidence="9">
    <location>
        <begin position="365"/>
        <end position="437"/>
    </location>
</feature>
<evidence type="ECO:0000256" key="2">
    <source>
        <dbReference type="ARBA" id="ARBA00022490"/>
    </source>
</evidence>
<comment type="domain">
    <text evidence="8">The N-terminal region contains the highly conserved SGGXDS motif, predicted to be a P-loop motif involved in ATP binding.</text>
</comment>
<evidence type="ECO:0000256" key="1">
    <source>
        <dbReference type="ARBA" id="ARBA00004496"/>
    </source>
</evidence>
<keyword evidence="2 8" id="KW-0963">Cytoplasm</keyword>
<evidence type="ECO:0000256" key="4">
    <source>
        <dbReference type="ARBA" id="ARBA00022694"/>
    </source>
</evidence>
<dbReference type="SMART" id="SM00977">
    <property type="entry name" value="TilS_C"/>
    <property type="match status" value="1"/>
</dbReference>
<feature type="binding site" evidence="8">
    <location>
        <begin position="27"/>
        <end position="32"/>
    </location>
    <ligand>
        <name>ATP</name>
        <dbReference type="ChEBI" id="CHEBI:30616"/>
    </ligand>
</feature>
<comment type="function">
    <text evidence="8">Ligates lysine onto the cytidine present at position 34 of the AUA codon-specific tRNA(Ile) that contains the anticodon CAU, in an ATP-dependent manner. Cytidine is converted to lysidine, thus changing the amino acid specificity of the tRNA from methionine to isoleucine.</text>
</comment>
<keyword evidence="6 8" id="KW-0067">ATP-binding</keyword>
<dbReference type="NCBIfam" id="TIGR02432">
    <property type="entry name" value="lysidine_TilS_N"/>
    <property type="match status" value="1"/>
</dbReference>
<dbReference type="InterPro" id="IPR012796">
    <property type="entry name" value="Lysidine-tRNA-synth_C"/>
</dbReference>
<dbReference type="SUPFAM" id="SSF56037">
    <property type="entry name" value="PheT/TilS domain"/>
    <property type="match status" value="1"/>
</dbReference>
<evidence type="ECO:0000259" key="9">
    <source>
        <dbReference type="SMART" id="SM00977"/>
    </source>
</evidence>
<comment type="caution">
    <text evidence="10">The sequence shown here is derived from an EMBL/GenBank/DDBJ whole genome shotgun (WGS) entry which is preliminary data.</text>
</comment>
<dbReference type="EMBL" id="JBHTJL010000016">
    <property type="protein sequence ID" value="MFD1064298.1"/>
    <property type="molecule type" value="Genomic_DNA"/>
</dbReference>
<dbReference type="EC" id="6.3.4.19" evidence="8"/>